<protein>
    <recommendedName>
        <fullName evidence="1">Fungal-type protein kinase domain-containing protein</fullName>
    </recommendedName>
</protein>
<dbReference type="Proteomes" id="UP000297245">
    <property type="component" value="Unassembled WGS sequence"/>
</dbReference>
<dbReference type="OrthoDB" id="2739948at2759"/>
<sequence>MRRKLYGGKHPSEFLDIFFGDDAFTNGSVPGSCWNNDVKSSFQNVTKPEIINDGTEIPPSESVMGKRLAIAIRKCIDTKAFEYIDTHSHLDVNENVPKTGADGTLYAKSSLCPSANKPDSTFLESTTEIKRSDAAALVFQDDPNKGFEEKTTNSTNIRGQLAAYAVAPLMFQHRNHFFTVFIRGSTARLIRWDRAGAIVTEEFNYGQESYLADFYWRFTHATAKARGHDTTVRRLSDTKDHDLVCLVRGKLDPLGLKVKEPVFEIKVWDDTPETVNEGLPYYSLNPFVNHAHSVTGRATRVFRVWDPRMKKVVALKDCWRVNSSSILPEGHAYEILKENHVRNIPTCLRAGDVDPGCAYQRTQTQDVLSSARTTRSHIHYRIVLEEVCIGNITGFEDTKELVSVLRDSLIAHTDAYTKAGILHRDVSAGNILITEDRRGLLGDWELSKLVVDLSTARQPQRTGTWQFISAALLQLHRPCHSLKDDLESFVHVFSWTCLKHVKNMMMPSQLGEHLSSTTKSYSIALQIRCSEE</sequence>
<proteinExistence type="predicted"/>
<dbReference type="SUPFAM" id="SSF56112">
    <property type="entry name" value="Protein kinase-like (PK-like)"/>
    <property type="match status" value="1"/>
</dbReference>
<dbReference type="PANTHER" id="PTHR38248">
    <property type="entry name" value="FUNK1 6"/>
    <property type="match status" value="1"/>
</dbReference>
<dbReference type="InterPro" id="IPR011009">
    <property type="entry name" value="Kinase-like_dom_sf"/>
</dbReference>
<keyword evidence="3" id="KW-1185">Reference proteome</keyword>
<reference evidence="2 3" key="1">
    <citation type="journal article" date="2019" name="Nat. Ecol. Evol.">
        <title>Megaphylogeny resolves global patterns of mushroom evolution.</title>
        <authorList>
            <person name="Varga T."/>
            <person name="Krizsan K."/>
            <person name="Foldi C."/>
            <person name="Dima B."/>
            <person name="Sanchez-Garcia M."/>
            <person name="Sanchez-Ramirez S."/>
            <person name="Szollosi G.J."/>
            <person name="Szarkandi J.G."/>
            <person name="Papp V."/>
            <person name="Albert L."/>
            <person name="Andreopoulos W."/>
            <person name="Angelini C."/>
            <person name="Antonin V."/>
            <person name="Barry K.W."/>
            <person name="Bougher N.L."/>
            <person name="Buchanan P."/>
            <person name="Buyck B."/>
            <person name="Bense V."/>
            <person name="Catcheside P."/>
            <person name="Chovatia M."/>
            <person name="Cooper J."/>
            <person name="Damon W."/>
            <person name="Desjardin D."/>
            <person name="Finy P."/>
            <person name="Geml J."/>
            <person name="Haridas S."/>
            <person name="Hughes K."/>
            <person name="Justo A."/>
            <person name="Karasinski D."/>
            <person name="Kautmanova I."/>
            <person name="Kiss B."/>
            <person name="Kocsube S."/>
            <person name="Kotiranta H."/>
            <person name="LaButti K.M."/>
            <person name="Lechner B.E."/>
            <person name="Liimatainen K."/>
            <person name="Lipzen A."/>
            <person name="Lukacs Z."/>
            <person name="Mihaltcheva S."/>
            <person name="Morgado L.N."/>
            <person name="Niskanen T."/>
            <person name="Noordeloos M.E."/>
            <person name="Ohm R.A."/>
            <person name="Ortiz-Santana B."/>
            <person name="Ovrebo C."/>
            <person name="Racz N."/>
            <person name="Riley R."/>
            <person name="Savchenko A."/>
            <person name="Shiryaev A."/>
            <person name="Soop K."/>
            <person name="Spirin V."/>
            <person name="Szebenyi C."/>
            <person name="Tomsovsky M."/>
            <person name="Tulloss R.E."/>
            <person name="Uehling J."/>
            <person name="Grigoriev I.V."/>
            <person name="Vagvolgyi C."/>
            <person name="Papp T."/>
            <person name="Martin F.M."/>
            <person name="Miettinen O."/>
            <person name="Hibbett D.S."/>
            <person name="Nagy L.G."/>
        </authorList>
    </citation>
    <scope>NUCLEOTIDE SEQUENCE [LARGE SCALE GENOMIC DNA]</scope>
    <source>
        <strain evidence="2 3">CBS 962.96</strain>
    </source>
</reference>
<evidence type="ECO:0000259" key="1">
    <source>
        <dbReference type="Pfam" id="PF17667"/>
    </source>
</evidence>
<evidence type="ECO:0000313" key="2">
    <source>
        <dbReference type="EMBL" id="THU98063.1"/>
    </source>
</evidence>
<feature type="domain" description="Fungal-type protein kinase" evidence="1">
    <location>
        <begin position="153"/>
        <end position="497"/>
    </location>
</feature>
<dbReference type="GO" id="GO:0004672">
    <property type="term" value="F:protein kinase activity"/>
    <property type="evidence" value="ECO:0007669"/>
    <property type="project" value="InterPro"/>
</dbReference>
<dbReference type="PROSITE" id="PS00109">
    <property type="entry name" value="PROTEIN_KINASE_TYR"/>
    <property type="match status" value="1"/>
</dbReference>
<dbReference type="InterPro" id="IPR008266">
    <property type="entry name" value="Tyr_kinase_AS"/>
</dbReference>
<accession>A0A4S8M891</accession>
<evidence type="ECO:0000313" key="3">
    <source>
        <dbReference type="Proteomes" id="UP000297245"/>
    </source>
</evidence>
<dbReference type="EMBL" id="ML179143">
    <property type="protein sequence ID" value="THU98063.1"/>
    <property type="molecule type" value="Genomic_DNA"/>
</dbReference>
<dbReference type="PANTHER" id="PTHR38248:SF2">
    <property type="entry name" value="FUNK1 11"/>
    <property type="match status" value="1"/>
</dbReference>
<dbReference type="InterPro" id="IPR040976">
    <property type="entry name" value="Pkinase_fungal"/>
</dbReference>
<dbReference type="Pfam" id="PF17667">
    <property type="entry name" value="Pkinase_fungal"/>
    <property type="match status" value="1"/>
</dbReference>
<name>A0A4S8M891_DENBC</name>
<dbReference type="AlphaFoldDB" id="A0A4S8M891"/>
<dbReference type="Gene3D" id="1.10.510.10">
    <property type="entry name" value="Transferase(Phosphotransferase) domain 1"/>
    <property type="match status" value="1"/>
</dbReference>
<organism evidence="2 3">
    <name type="scientific">Dendrothele bispora (strain CBS 962.96)</name>
    <dbReference type="NCBI Taxonomy" id="1314807"/>
    <lineage>
        <taxon>Eukaryota</taxon>
        <taxon>Fungi</taxon>
        <taxon>Dikarya</taxon>
        <taxon>Basidiomycota</taxon>
        <taxon>Agaricomycotina</taxon>
        <taxon>Agaricomycetes</taxon>
        <taxon>Agaricomycetidae</taxon>
        <taxon>Agaricales</taxon>
        <taxon>Agaricales incertae sedis</taxon>
        <taxon>Dendrothele</taxon>
    </lineage>
</organism>
<gene>
    <name evidence="2" type="ORF">K435DRAFT_753266</name>
</gene>